<dbReference type="GO" id="GO:0042256">
    <property type="term" value="P:cytosolic ribosome assembly"/>
    <property type="evidence" value="ECO:0007669"/>
    <property type="project" value="UniProtKB-UniRule"/>
</dbReference>
<name>A0A1X6YYA1_9RHOB</name>
<dbReference type="PANTHER" id="PTHR21043:SF0">
    <property type="entry name" value="MITOCHONDRIAL ASSEMBLY OF RIBOSOMAL LARGE SUBUNIT PROTEIN 1"/>
    <property type="match status" value="1"/>
</dbReference>
<dbReference type="OrthoDB" id="9793681at2"/>
<gene>
    <name evidence="2 3" type="primary">rsfS</name>
    <name evidence="3" type="ORF">ROH8110_01697</name>
</gene>
<keyword evidence="2" id="KW-0678">Repressor</keyword>
<comment type="function">
    <text evidence="2">Functions as a ribosomal silencing factor. Interacts with ribosomal protein uL14 (rplN), blocking formation of intersubunit bridge B8. Prevents association of the 30S and 50S ribosomal subunits and the formation of functional ribosomes, thus repressing translation.</text>
</comment>
<comment type="subcellular location">
    <subcellularLocation>
        <location evidence="2">Cytoplasm</location>
    </subcellularLocation>
</comment>
<dbReference type="HAMAP" id="MF_01477">
    <property type="entry name" value="Iojap_RsfS"/>
    <property type="match status" value="1"/>
</dbReference>
<dbReference type="RefSeq" id="WP_085817319.1">
    <property type="nucleotide sequence ID" value="NZ_FWFU01000002.1"/>
</dbReference>
<organism evidence="3 4">
    <name type="scientific">Roseovarius halotolerans</name>
    <dbReference type="NCBI Taxonomy" id="505353"/>
    <lineage>
        <taxon>Bacteria</taxon>
        <taxon>Pseudomonadati</taxon>
        <taxon>Pseudomonadota</taxon>
        <taxon>Alphaproteobacteria</taxon>
        <taxon>Rhodobacterales</taxon>
        <taxon>Roseobacteraceae</taxon>
        <taxon>Roseovarius</taxon>
    </lineage>
</organism>
<dbReference type="GO" id="GO:0017148">
    <property type="term" value="P:negative regulation of translation"/>
    <property type="evidence" value="ECO:0007669"/>
    <property type="project" value="UniProtKB-UniRule"/>
</dbReference>
<dbReference type="SUPFAM" id="SSF81301">
    <property type="entry name" value="Nucleotidyltransferase"/>
    <property type="match status" value="1"/>
</dbReference>
<keyword evidence="4" id="KW-1185">Reference proteome</keyword>
<dbReference type="Gene3D" id="3.30.460.10">
    <property type="entry name" value="Beta Polymerase, domain 2"/>
    <property type="match status" value="1"/>
</dbReference>
<evidence type="ECO:0000256" key="2">
    <source>
        <dbReference type="HAMAP-Rule" id="MF_01477"/>
    </source>
</evidence>
<dbReference type="Proteomes" id="UP000193207">
    <property type="component" value="Unassembled WGS sequence"/>
</dbReference>
<accession>A0A1X6YYA1</accession>
<sequence>MAPVMDVTSEAQLDRILTSLDEDKAEEIVQVDLRGKSAMADYMVICSGRSSRQVSSISEKLADRLKQEFGILSKIEGKETGDWVLIDTGDVIVHVFRPEVRDFYQLEKMWQPARATATAES</sequence>
<dbReference type="AlphaFoldDB" id="A0A1X6YYA1"/>
<evidence type="ECO:0000313" key="4">
    <source>
        <dbReference type="Proteomes" id="UP000193207"/>
    </source>
</evidence>
<keyword evidence="2" id="KW-0963">Cytoplasm</keyword>
<dbReference type="GO" id="GO:0043023">
    <property type="term" value="F:ribosomal large subunit binding"/>
    <property type="evidence" value="ECO:0007669"/>
    <property type="project" value="TreeGrafter"/>
</dbReference>
<dbReference type="NCBIfam" id="TIGR00090">
    <property type="entry name" value="rsfS_iojap_ybeB"/>
    <property type="match status" value="1"/>
</dbReference>
<evidence type="ECO:0000313" key="3">
    <source>
        <dbReference type="EMBL" id="SLN34380.1"/>
    </source>
</evidence>
<dbReference type="PANTHER" id="PTHR21043">
    <property type="entry name" value="IOJAP SUPERFAMILY ORTHOLOG"/>
    <property type="match status" value="1"/>
</dbReference>
<reference evidence="3 4" key="1">
    <citation type="submission" date="2017-03" db="EMBL/GenBank/DDBJ databases">
        <authorList>
            <person name="Afonso C.L."/>
            <person name="Miller P.J."/>
            <person name="Scott M.A."/>
            <person name="Spackman E."/>
            <person name="Goraichik I."/>
            <person name="Dimitrov K.M."/>
            <person name="Suarez D.L."/>
            <person name="Swayne D.E."/>
        </authorList>
    </citation>
    <scope>NUCLEOTIDE SEQUENCE [LARGE SCALE GENOMIC DNA]</scope>
    <source>
        <strain evidence="3 4">CECT 8110</strain>
    </source>
</reference>
<evidence type="ECO:0000256" key="1">
    <source>
        <dbReference type="ARBA" id="ARBA00010574"/>
    </source>
</evidence>
<protein>
    <recommendedName>
        <fullName evidence="2">Ribosomal silencing factor RsfS</fullName>
    </recommendedName>
</protein>
<dbReference type="GO" id="GO:0090071">
    <property type="term" value="P:negative regulation of ribosome biogenesis"/>
    <property type="evidence" value="ECO:0007669"/>
    <property type="project" value="UniProtKB-UniRule"/>
</dbReference>
<comment type="similarity">
    <text evidence="1 2">Belongs to the Iojap/RsfS family.</text>
</comment>
<dbReference type="EMBL" id="FWFU01000002">
    <property type="protein sequence ID" value="SLN34380.1"/>
    <property type="molecule type" value="Genomic_DNA"/>
</dbReference>
<dbReference type="InterPro" id="IPR004394">
    <property type="entry name" value="Iojap/RsfS/C7orf30"/>
</dbReference>
<dbReference type="GO" id="GO:0005737">
    <property type="term" value="C:cytoplasm"/>
    <property type="evidence" value="ECO:0007669"/>
    <property type="project" value="UniProtKB-SubCell"/>
</dbReference>
<proteinExistence type="inferred from homology"/>
<dbReference type="Pfam" id="PF02410">
    <property type="entry name" value="RsfS"/>
    <property type="match status" value="1"/>
</dbReference>
<dbReference type="InterPro" id="IPR043519">
    <property type="entry name" value="NT_sf"/>
</dbReference>
<comment type="subunit">
    <text evidence="2">Interacts with ribosomal protein uL14 (rplN).</text>
</comment>
<keyword evidence="2" id="KW-0810">Translation regulation</keyword>